<reference evidence="3 4" key="1">
    <citation type="submission" date="2022-06" db="EMBL/GenBank/DDBJ databases">
        <title>Whole-genome of Asaia lannensis strain LMG 27011T.</title>
        <authorList>
            <person name="Sombolestani A."/>
        </authorList>
    </citation>
    <scope>NUCLEOTIDE SEQUENCE [LARGE SCALE GENOMIC DNA]</scope>
    <source>
        <strain evidence="3 4">NBRC 102526</strain>
    </source>
</reference>
<feature type="compositionally biased region" description="Polar residues" evidence="2">
    <location>
        <begin position="31"/>
        <end position="41"/>
    </location>
</feature>
<dbReference type="RefSeq" id="WP_222547049.1">
    <property type="nucleotide sequence ID" value="NZ_BAPW01000026.1"/>
</dbReference>
<dbReference type="Proteomes" id="UP001523401">
    <property type="component" value="Unassembled WGS sequence"/>
</dbReference>
<evidence type="ECO:0000313" key="3">
    <source>
        <dbReference type="EMBL" id="MCO6159706.1"/>
    </source>
</evidence>
<feature type="compositionally biased region" description="Polar residues" evidence="2">
    <location>
        <begin position="63"/>
        <end position="75"/>
    </location>
</feature>
<sequence>MNSPEERPDTEISEDSLRLALERLGAKQPRRSSSPTQSKSGSDPRRRRFVQEGQVVVEHHQTSRASQRVASVQSDDQGEEIARLRNLLKLEQRRAEDAQRDLNDAQVQLRTLETHLVHEKLHTKEIKARCSEVEQALLEAQVQLAQLREAAADRKSAVSQAGDEGVEAAVVRPRRPGRPPKPRPVVEISEEPEPIQWWKD</sequence>
<evidence type="ECO:0000313" key="4">
    <source>
        <dbReference type="Proteomes" id="UP001523401"/>
    </source>
</evidence>
<accession>A0ABT1CGM6</accession>
<keyword evidence="1" id="KW-0175">Coiled coil</keyword>
<keyword evidence="4" id="KW-1185">Reference proteome</keyword>
<feature type="compositionally biased region" description="Basic and acidic residues" evidence="2">
    <location>
        <begin position="1"/>
        <end position="25"/>
    </location>
</feature>
<organism evidence="3 4">
    <name type="scientific">Asaia lannensis NBRC 102526</name>
    <dbReference type="NCBI Taxonomy" id="1307926"/>
    <lineage>
        <taxon>Bacteria</taxon>
        <taxon>Pseudomonadati</taxon>
        <taxon>Pseudomonadota</taxon>
        <taxon>Alphaproteobacteria</taxon>
        <taxon>Acetobacterales</taxon>
        <taxon>Acetobacteraceae</taxon>
        <taxon>Asaia</taxon>
    </lineage>
</organism>
<evidence type="ECO:0000256" key="1">
    <source>
        <dbReference type="SAM" id="Coils"/>
    </source>
</evidence>
<protein>
    <recommendedName>
        <fullName evidence="5">KfrA N-terminal DNA-binding domain-containing protein</fullName>
    </recommendedName>
</protein>
<gene>
    <name evidence="3" type="ORF">NF685_06655</name>
</gene>
<evidence type="ECO:0000256" key="2">
    <source>
        <dbReference type="SAM" id="MobiDB-lite"/>
    </source>
</evidence>
<name>A0ABT1CGM6_9PROT</name>
<feature type="region of interest" description="Disordered" evidence="2">
    <location>
        <begin position="155"/>
        <end position="200"/>
    </location>
</feature>
<comment type="caution">
    <text evidence="3">The sequence shown here is derived from an EMBL/GenBank/DDBJ whole genome shotgun (WGS) entry which is preliminary data.</text>
</comment>
<feature type="compositionally biased region" description="Basic residues" evidence="2">
    <location>
        <begin position="172"/>
        <end position="181"/>
    </location>
</feature>
<evidence type="ECO:0008006" key="5">
    <source>
        <dbReference type="Google" id="ProtNLM"/>
    </source>
</evidence>
<proteinExistence type="predicted"/>
<feature type="region of interest" description="Disordered" evidence="2">
    <location>
        <begin position="1"/>
        <end position="78"/>
    </location>
</feature>
<feature type="coiled-coil region" evidence="1">
    <location>
        <begin position="81"/>
        <end position="150"/>
    </location>
</feature>
<dbReference type="EMBL" id="JAMXQU010000003">
    <property type="protein sequence ID" value="MCO6159706.1"/>
    <property type="molecule type" value="Genomic_DNA"/>
</dbReference>